<gene>
    <name evidence="2" type="ORF">PFISCL1PPCAC_26750</name>
</gene>
<comment type="caution">
    <text evidence="2">The sequence shown here is derived from an EMBL/GenBank/DDBJ whole genome shotgun (WGS) entry which is preliminary data.</text>
</comment>
<sequence length="80" mass="8853">TANSTTLLLPLPIDGMPQSTAITLTRPKRKVGRQVSFPDEDTHSRDRLDALSRGHASLRSTFRKTSLTRAFRLGSKTCDV</sequence>
<name>A0AAV5WXL7_9BILA</name>
<protein>
    <submittedName>
        <fullName evidence="2">Uncharacterized protein</fullName>
    </submittedName>
</protein>
<dbReference type="EMBL" id="BTSY01000007">
    <property type="protein sequence ID" value="GMT35453.1"/>
    <property type="molecule type" value="Genomic_DNA"/>
</dbReference>
<organism evidence="2 3">
    <name type="scientific">Pristionchus fissidentatus</name>
    <dbReference type="NCBI Taxonomy" id="1538716"/>
    <lineage>
        <taxon>Eukaryota</taxon>
        <taxon>Metazoa</taxon>
        <taxon>Ecdysozoa</taxon>
        <taxon>Nematoda</taxon>
        <taxon>Chromadorea</taxon>
        <taxon>Rhabditida</taxon>
        <taxon>Rhabditina</taxon>
        <taxon>Diplogasteromorpha</taxon>
        <taxon>Diplogasteroidea</taxon>
        <taxon>Neodiplogasteridae</taxon>
        <taxon>Pristionchus</taxon>
    </lineage>
</organism>
<dbReference type="AlphaFoldDB" id="A0AAV5WXL7"/>
<reference evidence="2" key="1">
    <citation type="submission" date="2023-10" db="EMBL/GenBank/DDBJ databases">
        <title>Genome assembly of Pristionchus species.</title>
        <authorList>
            <person name="Yoshida K."/>
            <person name="Sommer R.J."/>
        </authorList>
    </citation>
    <scope>NUCLEOTIDE SEQUENCE</scope>
    <source>
        <strain evidence="2">RS5133</strain>
    </source>
</reference>
<keyword evidence="3" id="KW-1185">Reference proteome</keyword>
<proteinExistence type="predicted"/>
<feature type="non-terminal residue" evidence="2">
    <location>
        <position position="1"/>
    </location>
</feature>
<evidence type="ECO:0000313" key="3">
    <source>
        <dbReference type="Proteomes" id="UP001432322"/>
    </source>
</evidence>
<evidence type="ECO:0000313" key="2">
    <source>
        <dbReference type="EMBL" id="GMT35453.1"/>
    </source>
</evidence>
<feature type="region of interest" description="Disordered" evidence="1">
    <location>
        <begin position="27"/>
        <end position="46"/>
    </location>
</feature>
<accession>A0AAV5WXL7</accession>
<evidence type="ECO:0000256" key="1">
    <source>
        <dbReference type="SAM" id="MobiDB-lite"/>
    </source>
</evidence>
<dbReference type="Proteomes" id="UP001432322">
    <property type="component" value="Unassembled WGS sequence"/>
</dbReference>
<feature type="non-terminal residue" evidence="2">
    <location>
        <position position="80"/>
    </location>
</feature>